<protein>
    <submittedName>
        <fullName evidence="2">Uncharacterized protein</fullName>
    </submittedName>
</protein>
<comment type="caution">
    <text evidence="2">The sequence shown here is derived from an EMBL/GenBank/DDBJ whole genome shotgun (WGS) entry which is preliminary data.</text>
</comment>
<reference evidence="2 3" key="1">
    <citation type="submission" date="2020-08" db="EMBL/GenBank/DDBJ databases">
        <title>Genomic Encyclopedia of Type Strains, Phase IV (KMG-V): Genome sequencing to study the core and pangenomes of soil and plant-associated prokaryotes.</title>
        <authorList>
            <person name="Whitman W."/>
        </authorList>
    </citation>
    <scope>NUCLEOTIDE SEQUENCE [LARGE SCALE GENOMIC DNA]</scope>
    <source>
        <strain evidence="2 3">SEMIA 4084</strain>
    </source>
</reference>
<evidence type="ECO:0000313" key="2">
    <source>
        <dbReference type="EMBL" id="MBB5535966.1"/>
    </source>
</evidence>
<dbReference type="Proteomes" id="UP000585507">
    <property type="component" value="Unassembled WGS sequence"/>
</dbReference>
<dbReference type="EMBL" id="JACHBK010000005">
    <property type="protein sequence ID" value="MBB5535966.1"/>
    <property type="molecule type" value="Genomic_DNA"/>
</dbReference>
<accession>A0A7W8UAS1</accession>
<feature type="region of interest" description="Disordered" evidence="1">
    <location>
        <begin position="30"/>
        <end position="52"/>
    </location>
</feature>
<dbReference type="AlphaFoldDB" id="A0A7W8UAS1"/>
<evidence type="ECO:0000256" key="1">
    <source>
        <dbReference type="SAM" id="MobiDB-lite"/>
    </source>
</evidence>
<gene>
    <name evidence="2" type="ORF">GGD55_002670</name>
</gene>
<sequence length="160" mass="17451">MVEVRTRFSTSAIRFSLDANSENKQMVTRQGRPVTSPVQAGQTALRRPPEQGPGLRRYLAGQLVHLLAVARIGDVIVELGGNRAWLDAGHANAVLLADFHAQAVGEGRNRNDKLDGLIRDNDVINLAFVAPPRVLGILRKCARPSAGGAVTAEPKWQRMW</sequence>
<name>A0A7W8UAS1_9HYPH</name>
<organism evidence="2 3">
    <name type="scientific">Rhizobium giardinii</name>
    <dbReference type="NCBI Taxonomy" id="56731"/>
    <lineage>
        <taxon>Bacteria</taxon>
        <taxon>Pseudomonadati</taxon>
        <taxon>Pseudomonadota</taxon>
        <taxon>Alphaproteobacteria</taxon>
        <taxon>Hyphomicrobiales</taxon>
        <taxon>Rhizobiaceae</taxon>
        <taxon>Rhizobium/Agrobacterium group</taxon>
        <taxon>Rhizobium</taxon>
    </lineage>
</organism>
<keyword evidence="3" id="KW-1185">Reference proteome</keyword>
<evidence type="ECO:0000313" key="3">
    <source>
        <dbReference type="Proteomes" id="UP000585507"/>
    </source>
</evidence>
<proteinExistence type="predicted"/>